<sequence length="120" mass="13486">MKVILYYLLSLVFIVLFSVFLVTGKAEAMAMPQMVGVCVVLVLYTIIISLVGEGRSLDEREVSHRNLSNRVGLIAGTVVLSVGIIYQLFINHHLDYWMLLGLAVINFAKLITLIFLHHKK</sequence>
<dbReference type="EMBL" id="PFAJ01000003">
    <property type="protein sequence ID" value="PIR97675.1"/>
    <property type="molecule type" value="Genomic_DNA"/>
</dbReference>
<dbReference type="AlphaFoldDB" id="A0A2H0VF02"/>
<evidence type="ECO:0000313" key="2">
    <source>
        <dbReference type="EMBL" id="PIR97675.1"/>
    </source>
</evidence>
<evidence type="ECO:0000313" key="3">
    <source>
        <dbReference type="Proteomes" id="UP000230557"/>
    </source>
</evidence>
<name>A0A2H0VF02_9BACT</name>
<accession>A0A2H0VF02</accession>
<organism evidence="2 3">
    <name type="scientific">Candidatus Doudnabacteria bacterium CG10_big_fil_rev_8_21_14_0_10_41_10</name>
    <dbReference type="NCBI Taxonomy" id="1974551"/>
    <lineage>
        <taxon>Bacteria</taxon>
        <taxon>Candidatus Doudnaibacteriota</taxon>
    </lineage>
</organism>
<dbReference type="Proteomes" id="UP000230557">
    <property type="component" value="Unassembled WGS sequence"/>
</dbReference>
<feature type="transmembrane region" description="Helical" evidence="1">
    <location>
        <begin position="30"/>
        <end position="51"/>
    </location>
</feature>
<keyword evidence="1" id="KW-1133">Transmembrane helix</keyword>
<reference evidence="3" key="1">
    <citation type="submission" date="2017-09" db="EMBL/GenBank/DDBJ databases">
        <title>Depth-based differentiation of microbial function through sediment-hosted aquifers and enrichment of novel symbionts in the deep terrestrial subsurface.</title>
        <authorList>
            <person name="Probst A.J."/>
            <person name="Ladd B."/>
            <person name="Jarett J.K."/>
            <person name="Geller-Mcgrath D.E."/>
            <person name="Sieber C.M.K."/>
            <person name="Emerson J.B."/>
            <person name="Anantharaman K."/>
            <person name="Thomas B.C."/>
            <person name="Malmstrom R."/>
            <person name="Stieglmeier M."/>
            <person name="Klingl A."/>
            <person name="Woyke T."/>
            <person name="Ryan C.M."/>
            <person name="Banfield J.F."/>
        </authorList>
    </citation>
    <scope>NUCLEOTIDE SEQUENCE [LARGE SCALE GENOMIC DNA]</scope>
</reference>
<feature type="transmembrane region" description="Helical" evidence="1">
    <location>
        <begin position="96"/>
        <end position="116"/>
    </location>
</feature>
<protein>
    <recommendedName>
        <fullName evidence="4">DUF2178 domain-containing protein</fullName>
    </recommendedName>
</protein>
<comment type="caution">
    <text evidence="2">The sequence shown here is derived from an EMBL/GenBank/DDBJ whole genome shotgun (WGS) entry which is preliminary data.</text>
</comment>
<evidence type="ECO:0008006" key="4">
    <source>
        <dbReference type="Google" id="ProtNLM"/>
    </source>
</evidence>
<keyword evidence="1" id="KW-0472">Membrane</keyword>
<keyword evidence="1" id="KW-0812">Transmembrane</keyword>
<proteinExistence type="predicted"/>
<evidence type="ECO:0000256" key="1">
    <source>
        <dbReference type="SAM" id="Phobius"/>
    </source>
</evidence>
<gene>
    <name evidence="2" type="ORF">COT91_00120</name>
</gene>
<feature type="transmembrane region" description="Helical" evidence="1">
    <location>
        <begin position="5"/>
        <end position="24"/>
    </location>
</feature>
<feature type="transmembrane region" description="Helical" evidence="1">
    <location>
        <begin position="71"/>
        <end position="90"/>
    </location>
</feature>